<dbReference type="Proteomes" id="UP000677228">
    <property type="component" value="Unassembled WGS sequence"/>
</dbReference>
<comment type="caution">
    <text evidence="3">The sequence shown here is derived from an EMBL/GenBank/DDBJ whole genome shotgun (WGS) entry which is preliminary data.</text>
</comment>
<feature type="compositionally biased region" description="Acidic residues" evidence="1">
    <location>
        <begin position="160"/>
        <end position="176"/>
    </location>
</feature>
<sequence length="263" mass="30192">MHQEIQNNLAGDIPTLAIYFDYKKAYDMVWHVGLIVKLFRLGMPLNLLSLVLYWLEERKAYAVFDLVIKVGANTAHIFADDLAVLITPPISVKLQKMLDYLSEEGSKKNEIYKLEGLSSFIRTNLKRSTAKTIDYIGATSSEAEFSSDDDENEQYKRDEDDSVGVDDEEEEFVDDEQQQRSEDENNNTATTTISKTKRNTFCGMRVVDSIKPEKIDSYFRIEINGALKYIHKQTAAWFLMDNKTKLSSDQLQRVQETGQESQK</sequence>
<reference evidence="3" key="1">
    <citation type="submission" date="2021-02" db="EMBL/GenBank/DDBJ databases">
        <authorList>
            <person name="Nowell W R."/>
        </authorList>
    </citation>
    <scope>NUCLEOTIDE SEQUENCE</scope>
</reference>
<dbReference type="Proteomes" id="UP000682733">
    <property type="component" value="Unassembled WGS sequence"/>
</dbReference>
<dbReference type="EMBL" id="CAJNOK010023731">
    <property type="protein sequence ID" value="CAF1366866.1"/>
    <property type="molecule type" value="Genomic_DNA"/>
</dbReference>
<evidence type="ECO:0000256" key="1">
    <source>
        <dbReference type="SAM" id="MobiDB-lite"/>
    </source>
</evidence>
<organism evidence="3 4">
    <name type="scientific">Didymodactylos carnosus</name>
    <dbReference type="NCBI Taxonomy" id="1234261"/>
    <lineage>
        <taxon>Eukaryota</taxon>
        <taxon>Metazoa</taxon>
        <taxon>Spiralia</taxon>
        <taxon>Gnathifera</taxon>
        <taxon>Rotifera</taxon>
        <taxon>Eurotatoria</taxon>
        <taxon>Bdelloidea</taxon>
        <taxon>Philodinida</taxon>
        <taxon>Philodinidae</taxon>
        <taxon>Didymodactylos</taxon>
    </lineage>
</organism>
<evidence type="ECO:0000313" key="2">
    <source>
        <dbReference type="EMBL" id="CAF1366866.1"/>
    </source>
</evidence>
<name>A0A8S2RN70_9BILA</name>
<evidence type="ECO:0000313" key="4">
    <source>
        <dbReference type="Proteomes" id="UP000682733"/>
    </source>
</evidence>
<evidence type="ECO:0008006" key="5">
    <source>
        <dbReference type="Google" id="ProtNLM"/>
    </source>
</evidence>
<evidence type="ECO:0000313" key="3">
    <source>
        <dbReference type="EMBL" id="CAF4176285.1"/>
    </source>
</evidence>
<gene>
    <name evidence="2" type="ORF">OVA965_LOCUS31487</name>
    <name evidence="3" type="ORF">TMI583_LOCUS32320</name>
</gene>
<dbReference type="AlphaFoldDB" id="A0A8S2RN70"/>
<dbReference type="EMBL" id="CAJOBA010045393">
    <property type="protein sequence ID" value="CAF4176285.1"/>
    <property type="molecule type" value="Genomic_DNA"/>
</dbReference>
<protein>
    <recommendedName>
        <fullName evidence="5">Reverse transcriptase domain-containing protein</fullName>
    </recommendedName>
</protein>
<proteinExistence type="predicted"/>
<accession>A0A8S2RN70</accession>
<feature type="region of interest" description="Disordered" evidence="1">
    <location>
        <begin position="142"/>
        <end position="194"/>
    </location>
</feature>